<dbReference type="RefSeq" id="WP_038181455.1">
    <property type="nucleotide sequence ID" value="NZ_CAWLWA010000041.1"/>
</dbReference>
<dbReference type="Pfam" id="PF18974">
    <property type="entry name" value="DUF5710"/>
    <property type="match status" value="1"/>
</dbReference>
<name>A0A077QMJ5_XENBV</name>
<organism evidence="3">
    <name type="scientific">Xenorhabdus bovienii str. Intermedium</name>
    <dbReference type="NCBI Taxonomy" id="1379677"/>
    <lineage>
        <taxon>Bacteria</taxon>
        <taxon>Pseudomonadati</taxon>
        <taxon>Pseudomonadota</taxon>
        <taxon>Gammaproteobacteria</taxon>
        <taxon>Enterobacterales</taxon>
        <taxon>Morganellaceae</taxon>
        <taxon>Xenorhabdus</taxon>
    </lineage>
</organism>
<gene>
    <name evidence="3" type="ORF">XBI1_510005</name>
</gene>
<dbReference type="InterPro" id="IPR043764">
    <property type="entry name" value="DUF5710"/>
</dbReference>
<accession>A0A077QMJ5</accession>
<evidence type="ECO:0000313" key="3">
    <source>
        <dbReference type="EMBL" id="CDH34769.1"/>
    </source>
</evidence>
<dbReference type="HOGENOM" id="CLU_088940_0_0_6"/>
<feature type="compositionally biased region" description="Acidic residues" evidence="1">
    <location>
        <begin position="87"/>
        <end position="102"/>
    </location>
</feature>
<feature type="domain" description="DUF5710" evidence="2">
    <location>
        <begin position="3"/>
        <end position="46"/>
    </location>
</feature>
<evidence type="ECO:0000259" key="2">
    <source>
        <dbReference type="Pfam" id="PF18974"/>
    </source>
</evidence>
<comment type="caution">
    <text evidence="3">The sequence shown here is derived from an EMBL/GenBank/DDBJ whole genome shotgun (WGS) entry which is preliminary data.</text>
</comment>
<evidence type="ECO:0000256" key="1">
    <source>
        <dbReference type="SAM" id="MobiDB-lite"/>
    </source>
</evidence>
<sequence length="238" mass="27741">MLRIDLNVPDDEYEQARKLGAHWDAAAQIWYIDNSFDPTPFMNWLPFYNVHAEYWYLTQTQTSCPHCHESTTVTAFMLPAGHKMLENNDDDDDDDEDEDDISTEVSYTEQDSPAFLFYIADIPTLVRNVLPGFHHTLRKAVSQQLRRQHWINHCEHCGVQQDDTELFAEIGGAFFPASREQAATIQLHRIDQPFVGYCEDISHHHYYFDPKGSSRACQACDWFEWMTQVVNVPSKYLQ</sequence>
<proteinExistence type="predicted"/>
<reference evidence="3" key="1">
    <citation type="submission" date="2013-07" db="EMBL/GenBank/DDBJ databases">
        <title>Sub-species coevolution in mutualistic symbiosis.</title>
        <authorList>
            <person name="Murfin K."/>
            <person name="Klassen J."/>
            <person name="Lee M."/>
            <person name="Forst S."/>
            <person name="Stock P."/>
            <person name="Goodrich-Blair H."/>
        </authorList>
    </citation>
    <scope>NUCLEOTIDE SEQUENCE [LARGE SCALE GENOMIC DNA]</scope>
    <source>
        <strain evidence="3">Intermedium</strain>
    </source>
</reference>
<dbReference type="Proteomes" id="UP000028480">
    <property type="component" value="Unassembled WGS sequence"/>
</dbReference>
<protein>
    <recommendedName>
        <fullName evidence="2">DUF5710 domain-containing protein</fullName>
    </recommendedName>
</protein>
<dbReference type="EMBL" id="CBTB010000259">
    <property type="protein sequence ID" value="CDH34769.1"/>
    <property type="molecule type" value="Genomic_DNA"/>
</dbReference>
<dbReference type="AlphaFoldDB" id="A0A077QMJ5"/>
<feature type="region of interest" description="Disordered" evidence="1">
    <location>
        <begin position="84"/>
        <end position="106"/>
    </location>
</feature>